<dbReference type="InterPro" id="IPR036388">
    <property type="entry name" value="WH-like_DNA-bd_sf"/>
</dbReference>
<dbReference type="Proteomes" id="UP001519332">
    <property type="component" value="Unassembled WGS sequence"/>
</dbReference>
<dbReference type="InterPro" id="IPR013325">
    <property type="entry name" value="RNA_pol_sigma_r2"/>
</dbReference>
<dbReference type="RefSeq" id="WP_307855127.1">
    <property type="nucleotide sequence ID" value="NZ_JAGINW010000001.1"/>
</dbReference>
<dbReference type="InterPro" id="IPR014325">
    <property type="entry name" value="RNA_pol_sigma-E_actinobac"/>
</dbReference>
<dbReference type="Gene3D" id="1.10.10.10">
    <property type="entry name" value="Winged helix-like DNA-binding domain superfamily/Winged helix DNA-binding domain"/>
    <property type="match status" value="1"/>
</dbReference>
<dbReference type="Pfam" id="PF08281">
    <property type="entry name" value="Sigma70_r4_2"/>
    <property type="match status" value="1"/>
</dbReference>
<dbReference type="InterPro" id="IPR013324">
    <property type="entry name" value="RNA_pol_sigma_r3/r4-like"/>
</dbReference>
<proteinExistence type="inferred from homology"/>
<evidence type="ECO:0000259" key="7">
    <source>
        <dbReference type="Pfam" id="PF08281"/>
    </source>
</evidence>
<keyword evidence="5" id="KW-0804">Transcription</keyword>
<dbReference type="CDD" id="cd06171">
    <property type="entry name" value="Sigma70_r4"/>
    <property type="match status" value="1"/>
</dbReference>
<dbReference type="InterPro" id="IPR007627">
    <property type="entry name" value="RNA_pol_sigma70_r2"/>
</dbReference>
<comment type="similarity">
    <text evidence="1">Belongs to the sigma-70 factor family. ECF subfamily.</text>
</comment>
<evidence type="ECO:0000259" key="6">
    <source>
        <dbReference type="Pfam" id="PF04542"/>
    </source>
</evidence>
<feature type="domain" description="RNA polymerase sigma factor 70 region 4 type 2" evidence="7">
    <location>
        <begin position="96"/>
        <end position="148"/>
    </location>
</feature>
<dbReference type="Gene3D" id="1.10.1740.10">
    <property type="match status" value="1"/>
</dbReference>
<dbReference type="InterPro" id="IPR014284">
    <property type="entry name" value="RNA_pol_sigma-70_dom"/>
</dbReference>
<keyword evidence="2" id="KW-0805">Transcription regulation</keyword>
<dbReference type="SUPFAM" id="SSF88946">
    <property type="entry name" value="Sigma2 domain of RNA polymerase sigma factors"/>
    <property type="match status" value="1"/>
</dbReference>
<evidence type="ECO:0000256" key="2">
    <source>
        <dbReference type="ARBA" id="ARBA00023015"/>
    </source>
</evidence>
<sequence>MDFEEFVSARLTALLRYATALSCDPNLAQDVVQETMLRAQVRWSRIGAMDNPGAYVKRMVTNEYLSWRRHKARKDVALADLEPVMADPTAHYDERDAMLAKIACLPRKQRACVVLRYYEGCSDDEIAEILGCRVTTVRSHISRAIATLRVAETEPVGGPR</sequence>
<dbReference type="InterPro" id="IPR039425">
    <property type="entry name" value="RNA_pol_sigma-70-like"/>
</dbReference>
<reference evidence="8 9" key="1">
    <citation type="submission" date="2021-03" db="EMBL/GenBank/DDBJ databases">
        <title>Sequencing the genomes of 1000 actinobacteria strains.</title>
        <authorList>
            <person name="Klenk H.-P."/>
        </authorList>
    </citation>
    <scope>NUCLEOTIDE SEQUENCE [LARGE SCALE GENOMIC DNA]</scope>
    <source>
        <strain evidence="8 9">DSM 46670</strain>
    </source>
</reference>
<gene>
    <name evidence="8" type="ORF">JOF56_003304</name>
</gene>
<dbReference type="PANTHER" id="PTHR43133:SF50">
    <property type="entry name" value="ECF RNA POLYMERASE SIGMA FACTOR SIGM"/>
    <property type="match status" value="1"/>
</dbReference>
<evidence type="ECO:0000256" key="1">
    <source>
        <dbReference type="ARBA" id="ARBA00010641"/>
    </source>
</evidence>
<evidence type="ECO:0000256" key="4">
    <source>
        <dbReference type="ARBA" id="ARBA00023125"/>
    </source>
</evidence>
<dbReference type="Pfam" id="PF04542">
    <property type="entry name" value="Sigma70_r2"/>
    <property type="match status" value="1"/>
</dbReference>
<evidence type="ECO:0000256" key="5">
    <source>
        <dbReference type="ARBA" id="ARBA00023163"/>
    </source>
</evidence>
<evidence type="ECO:0000313" key="9">
    <source>
        <dbReference type="Proteomes" id="UP001519332"/>
    </source>
</evidence>
<name>A0ABS4TET3_9PSEU</name>
<keyword evidence="3" id="KW-0731">Sigma factor</keyword>
<dbReference type="SUPFAM" id="SSF88659">
    <property type="entry name" value="Sigma3 and sigma4 domains of RNA polymerase sigma factors"/>
    <property type="match status" value="1"/>
</dbReference>
<dbReference type="InterPro" id="IPR013249">
    <property type="entry name" value="RNA_pol_sigma70_r4_t2"/>
</dbReference>
<protein>
    <submittedName>
        <fullName evidence="8">RNA polymerase sigma-70 factor (Sigma-E family)</fullName>
    </submittedName>
</protein>
<dbReference type="NCBIfam" id="TIGR02983">
    <property type="entry name" value="SigE-fam_strep"/>
    <property type="match status" value="1"/>
</dbReference>
<evidence type="ECO:0000313" key="8">
    <source>
        <dbReference type="EMBL" id="MBP2322919.1"/>
    </source>
</evidence>
<comment type="caution">
    <text evidence="8">The sequence shown here is derived from an EMBL/GenBank/DDBJ whole genome shotgun (WGS) entry which is preliminary data.</text>
</comment>
<evidence type="ECO:0000256" key="3">
    <source>
        <dbReference type="ARBA" id="ARBA00023082"/>
    </source>
</evidence>
<accession>A0ABS4TET3</accession>
<feature type="domain" description="RNA polymerase sigma-70 region 2" evidence="6">
    <location>
        <begin position="8"/>
        <end position="73"/>
    </location>
</feature>
<dbReference type="EMBL" id="JAGINW010000001">
    <property type="protein sequence ID" value="MBP2322919.1"/>
    <property type="molecule type" value="Genomic_DNA"/>
</dbReference>
<dbReference type="NCBIfam" id="TIGR02937">
    <property type="entry name" value="sigma70-ECF"/>
    <property type="match status" value="1"/>
</dbReference>
<dbReference type="PANTHER" id="PTHR43133">
    <property type="entry name" value="RNA POLYMERASE ECF-TYPE SIGMA FACTO"/>
    <property type="match status" value="1"/>
</dbReference>
<keyword evidence="4" id="KW-0238">DNA-binding</keyword>
<keyword evidence="9" id="KW-1185">Reference proteome</keyword>
<organism evidence="8 9">
    <name type="scientific">Kibdelosporangium banguiense</name>
    <dbReference type="NCBI Taxonomy" id="1365924"/>
    <lineage>
        <taxon>Bacteria</taxon>
        <taxon>Bacillati</taxon>
        <taxon>Actinomycetota</taxon>
        <taxon>Actinomycetes</taxon>
        <taxon>Pseudonocardiales</taxon>
        <taxon>Pseudonocardiaceae</taxon>
        <taxon>Kibdelosporangium</taxon>
    </lineage>
</organism>